<dbReference type="GO" id="GO:0005886">
    <property type="term" value="C:plasma membrane"/>
    <property type="evidence" value="ECO:0007669"/>
    <property type="project" value="TreeGrafter"/>
</dbReference>
<keyword evidence="3" id="KW-0547">Nucleotide-binding</keyword>
<evidence type="ECO:0000256" key="1">
    <source>
        <dbReference type="ARBA" id="ARBA00004370"/>
    </source>
</evidence>
<dbReference type="PANTHER" id="PTHR11920">
    <property type="entry name" value="GUANYLYL CYCLASE"/>
    <property type="match status" value="1"/>
</dbReference>
<evidence type="ECO:0000256" key="7">
    <source>
        <dbReference type="SAM" id="MobiDB-lite"/>
    </source>
</evidence>
<name>A0A8J4G7X0_9CHLO</name>
<dbReference type="GO" id="GO:0000166">
    <property type="term" value="F:nucleotide binding"/>
    <property type="evidence" value="ECO:0007669"/>
    <property type="project" value="UniProtKB-KW"/>
</dbReference>
<evidence type="ECO:0000313" key="9">
    <source>
        <dbReference type="EMBL" id="GIM01946.1"/>
    </source>
</evidence>
<dbReference type="AlphaFoldDB" id="A0A8J4G7X0"/>
<proteinExistence type="predicted"/>
<dbReference type="InterPro" id="IPR029787">
    <property type="entry name" value="Nucleotide_cyclase"/>
</dbReference>
<feature type="compositionally biased region" description="Gly residues" evidence="7">
    <location>
        <begin position="197"/>
        <end position="207"/>
    </location>
</feature>
<comment type="caution">
    <text evidence="9">The sequence shown here is derived from an EMBL/GenBank/DDBJ whole genome shotgun (WGS) entry which is preliminary data.</text>
</comment>
<evidence type="ECO:0000313" key="10">
    <source>
        <dbReference type="Proteomes" id="UP000722791"/>
    </source>
</evidence>
<feature type="compositionally biased region" description="Basic and acidic residues" evidence="7">
    <location>
        <begin position="278"/>
        <end position="298"/>
    </location>
</feature>
<keyword evidence="2" id="KW-0812">Transmembrane</keyword>
<dbReference type="GO" id="GO:0004383">
    <property type="term" value="F:guanylate cyclase activity"/>
    <property type="evidence" value="ECO:0007669"/>
    <property type="project" value="TreeGrafter"/>
</dbReference>
<keyword evidence="6" id="KW-0456">Lyase</keyword>
<dbReference type="CDD" id="cd07302">
    <property type="entry name" value="CHD"/>
    <property type="match status" value="1"/>
</dbReference>
<comment type="subcellular location">
    <subcellularLocation>
        <location evidence="1">Membrane</location>
    </subcellularLocation>
</comment>
<accession>A0A8J4G7X0</accession>
<evidence type="ECO:0000256" key="5">
    <source>
        <dbReference type="ARBA" id="ARBA00023136"/>
    </source>
</evidence>
<evidence type="ECO:0000256" key="6">
    <source>
        <dbReference type="ARBA" id="ARBA00023239"/>
    </source>
</evidence>
<feature type="region of interest" description="Disordered" evidence="7">
    <location>
        <begin position="264"/>
        <end position="324"/>
    </location>
</feature>
<sequence length="324" mass="34633">MLYLQFDSLVDRHQLYKVETIGDAFMCVGGAPEPCHPRDAAIRVARMALDMIDCVRMFTASTSGRRIQIRVGMYTGDVVAAVMGKKMPHWCLVGEAMMVQVGVPTAELLRDCDEFQLEPRGAVDVKGKGRMLTYWLWRARDCTKVAISMGVAGGHAAATVDSLINGGGDSHISSGGPGGGGGGEKRLASGVHRRRGSGGGSGGLGGYGGGGGEAGQLLSAMSAYGDVLNGSEDLSGPLAHYYNHDNSYNNNSTYHNHSHKELNEAHQQQQQQQQQAEIMKESDKEVDVQVQVEEKLLTERPPQGFSEQQEGTVPATQGQDRAGG</sequence>
<dbReference type="GO" id="GO:0035556">
    <property type="term" value="P:intracellular signal transduction"/>
    <property type="evidence" value="ECO:0007669"/>
    <property type="project" value="InterPro"/>
</dbReference>
<dbReference type="Pfam" id="PF00211">
    <property type="entry name" value="Guanylate_cyc"/>
    <property type="match status" value="1"/>
</dbReference>
<dbReference type="GO" id="GO:0001653">
    <property type="term" value="F:peptide receptor activity"/>
    <property type="evidence" value="ECO:0007669"/>
    <property type="project" value="TreeGrafter"/>
</dbReference>
<feature type="domain" description="Guanylate cyclase" evidence="8">
    <location>
        <begin position="1"/>
        <end position="104"/>
    </location>
</feature>
<feature type="region of interest" description="Disordered" evidence="7">
    <location>
        <begin position="168"/>
        <end position="207"/>
    </location>
</feature>
<feature type="compositionally biased region" description="Polar residues" evidence="7">
    <location>
        <begin position="305"/>
        <end position="324"/>
    </location>
</feature>
<dbReference type="PROSITE" id="PS50125">
    <property type="entry name" value="GUANYLATE_CYCLASE_2"/>
    <property type="match status" value="1"/>
</dbReference>
<evidence type="ECO:0000259" key="8">
    <source>
        <dbReference type="PROSITE" id="PS50125"/>
    </source>
</evidence>
<dbReference type="SMART" id="SM00044">
    <property type="entry name" value="CYCc"/>
    <property type="match status" value="1"/>
</dbReference>
<dbReference type="Proteomes" id="UP000722791">
    <property type="component" value="Unassembled WGS sequence"/>
</dbReference>
<evidence type="ECO:0000256" key="2">
    <source>
        <dbReference type="ARBA" id="ARBA00022692"/>
    </source>
</evidence>
<dbReference type="InterPro" id="IPR050401">
    <property type="entry name" value="Cyclic_nucleotide_synthase"/>
</dbReference>
<organism evidence="9 10">
    <name type="scientific">Volvox reticuliferus</name>
    <dbReference type="NCBI Taxonomy" id="1737510"/>
    <lineage>
        <taxon>Eukaryota</taxon>
        <taxon>Viridiplantae</taxon>
        <taxon>Chlorophyta</taxon>
        <taxon>core chlorophytes</taxon>
        <taxon>Chlorophyceae</taxon>
        <taxon>CS clade</taxon>
        <taxon>Chlamydomonadales</taxon>
        <taxon>Volvocaceae</taxon>
        <taxon>Volvox</taxon>
    </lineage>
</organism>
<evidence type="ECO:0000256" key="4">
    <source>
        <dbReference type="ARBA" id="ARBA00022989"/>
    </source>
</evidence>
<dbReference type="SUPFAM" id="SSF55073">
    <property type="entry name" value="Nucleotide cyclase"/>
    <property type="match status" value="1"/>
</dbReference>
<protein>
    <recommendedName>
        <fullName evidence="8">Guanylate cyclase domain-containing protein</fullName>
    </recommendedName>
</protein>
<dbReference type="InterPro" id="IPR001054">
    <property type="entry name" value="A/G_cyclase"/>
</dbReference>
<dbReference type="Gene3D" id="3.30.70.1230">
    <property type="entry name" value="Nucleotide cyclase"/>
    <property type="match status" value="1"/>
</dbReference>
<evidence type="ECO:0000256" key="3">
    <source>
        <dbReference type="ARBA" id="ARBA00022741"/>
    </source>
</evidence>
<gene>
    <name evidence="9" type="ORF">Vretimale_6636</name>
</gene>
<dbReference type="PANTHER" id="PTHR11920:SF335">
    <property type="entry name" value="GUANYLATE CYCLASE"/>
    <property type="match status" value="1"/>
</dbReference>
<reference evidence="9" key="1">
    <citation type="journal article" date="2021" name="Proc. Natl. Acad. Sci. U.S.A.">
        <title>Three genomes in the algal genus Volvox reveal the fate of a haploid sex-determining region after a transition to homothallism.</title>
        <authorList>
            <person name="Yamamoto K."/>
            <person name="Hamaji T."/>
            <person name="Kawai-Toyooka H."/>
            <person name="Matsuzaki R."/>
            <person name="Takahashi F."/>
            <person name="Nishimura Y."/>
            <person name="Kawachi M."/>
            <person name="Noguchi H."/>
            <person name="Minakuchi Y."/>
            <person name="Umen J.G."/>
            <person name="Toyoda A."/>
            <person name="Nozaki H."/>
        </authorList>
    </citation>
    <scope>NUCLEOTIDE SEQUENCE</scope>
    <source>
        <strain evidence="9">NIES-3785</strain>
    </source>
</reference>
<keyword evidence="4" id="KW-1133">Transmembrane helix</keyword>
<dbReference type="GO" id="GO:0007168">
    <property type="term" value="P:receptor guanylyl cyclase signaling pathway"/>
    <property type="evidence" value="ECO:0007669"/>
    <property type="project" value="TreeGrafter"/>
</dbReference>
<feature type="compositionally biased region" description="Gly residues" evidence="7">
    <location>
        <begin position="168"/>
        <end position="182"/>
    </location>
</feature>
<dbReference type="EMBL" id="BNCQ01000010">
    <property type="protein sequence ID" value="GIM01946.1"/>
    <property type="molecule type" value="Genomic_DNA"/>
</dbReference>
<keyword evidence="5" id="KW-0472">Membrane</keyword>
<dbReference type="GO" id="GO:0004016">
    <property type="term" value="F:adenylate cyclase activity"/>
    <property type="evidence" value="ECO:0007669"/>
    <property type="project" value="TreeGrafter"/>
</dbReference>